<feature type="compositionally biased region" description="Basic residues" evidence="1">
    <location>
        <begin position="53"/>
        <end position="68"/>
    </location>
</feature>
<dbReference type="EMBL" id="JAEAOA010002363">
    <property type="protein sequence ID" value="KAK3588967.1"/>
    <property type="molecule type" value="Genomic_DNA"/>
</dbReference>
<proteinExistence type="predicted"/>
<evidence type="ECO:0000313" key="2">
    <source>
        <dbReference type="EMBL" id="KAK3588967.1"/>
    </source>
</evidence>
<sequence length="132" mass="15107">MGSENVGQMSDVRWRWRRNSQAALSAMLPSHTAIHSDSGLTLLRKLSVEAHKRNGKRRRSATSKHRPKSSVELDGAYHDNIQVEPIVTDLFMIYSHDEVAVIEDYVQTKENIKSMTASLAVKRKYRRSPKME</sequence>
<name>A0AAE0SBG7_9BIVA</name>
<protein>
    <submittedName>
        <fullName evidence="2">Uncharacterized protein</fullName>
    </submittedName>
</protein>
<comment type="caution">
    <text evidence="2">The sequence shown here is derived from an EMBL/GenBank/DDBJ whole genome shotgun (WGS) entry which is preliminary data.</text>
</comment>
<feature type="region of interest" description="Disordered" evidence="1">
    <location>
        <begin position="49"/>
        <end position="73"/>
    </location>
</feature>
<evidence type="ECO:0000313" key="3">
    <source>
        <dbReference type="Proteomes" id="UP001195483"/>
    </source>
</evidence>
<organism evidence="2 3">
    <name type="scientific">Potamilus streckersoni</name>
    <dbReference type="NCBI Taxonomy" id="2493646"/>
    <lineage>
        <taxon>Eukaryota</taxon>
        <taxon>Metazoa</taxon>
        <taxon>Spiralia</taxon>
        <taxon>Lophotrochozoa</taxon>
        <taxon>Mollusca</taxon>
        <taxon>Bivalvia</taxon>
        <taxon>Autobranchia</taxon>
        <taxon>Heteroconchia</taxon>
        <taxon>Palaeoheterodonta</taxon>
        <taxon>Unionida</taxon>
        <taxon>Unionoidea</taxon>
        <taxon>Unionidae</taxon>
        <taxon>Ambleminae</taxon>
        <taxon>Lampsilini</taxon>
        <taxon>Potamilus</taxon>
    </lineage>
</organism>
<keyword evidence="3" id="KW-1185">Reference proteome</keyword>
<dbReference type="Proteomes" id="UP001195483">
    <property type="component" value="Unassembled WGS sequence"/>
</dbReference>
<dbReference type="AlphaFoldDB" id="A0AAE0SBG7"/>
<accession>A0AAE0SBG7</accession>
<reference evidence="2" key="1">
    <citation type="journal article" date="2021" name="Genome Biol. Evol.">
        <title>A High-Quality Reference Genome for a Parasitic Bivalve with Doubly Uniparental Inheritance (Bivalvia: Unionida).</title>
        <authorList>
            <person name="Smith C.H."/>
        </authorList>
    </citation>
    <scope>NUCLEOTIDE SEQUENCE</scope>
    <source>
        <strain evidence="2">CHS0354</strain>
    </source>
</reference>
<evidence type="ECO:0000256" key="1">
    <source>
        <dbReference type="SAM" id="MobiDB-lite"/>
    </source>
</evidence>
<reference evidence="2" key="3">
    <citation type="submission" date="2023-05" db="EMBL/GenBank/DDBJ databases">
        <authorList>
            <person name="Smith C.H."/>
        </authorList>
    </citation>
    <scope>NUCLEOTIDE SEQUENCE</scope>
    <source>
        <strain evidence="2">CHS0354</strain>
        <tissue evidence="2">Mantle</tissue>
    </source>
</reference>
<reference evidence="2" key="2">
    <citation type="journal article" date="2021" name="Genome Biol. Evol.">
        <title>Developing a high-quality reference genome for a parasitic bivalve with doubly uniparental inheritance (Bivalvia: Unionida).</title>
        <authorList>
            <person name="Smith C.H."/>
        </authorList>
    </citation>
    <scope>NUCLEOTIDE SEQUENCE</scope>
    <source>
        <strain evidence="2">CHS0354</strain>
        <tissue evidence="2">Mantle</tissue>
    </source>
</reference>
<gene>
    <name evidence="2" type="ORF">CHS0354_043138</name>
</gene>